<dbReference type="RefSeq" id="WP_377458281.1">
    <property type="nucleotide sequence ID" value="NZ_JBHLUB010000020.1"/>
</dbReference>
<sequence>MAVLFLVVGCFAGPSQSGPPEGSVATSNGAYAVTPVGGWEVEFEPSIAEPREGDDPSDTLVFTHRDSSAAGKLYVGLIVRELIPSKVVHVNSERLEHLDPPSGKDFSGKESLTYLVETRHESEIDGRHWWQLDLVSVMEEGDEVGANGYRSARSPSVDISISFLAEEEGAQGRTEVEEFIASDVRDDAYKLLRSLYVDQ</sequence>
<proteinExistence type="predicted"/>
<accession>A0ABV6P8Y7</accession>
<name>A0ABV6P8Y7_9MICC</name>
<organism evidence="1 2">
    <name type="scientific">Micrococcoides hystricis</name>
    <dbReference type="NCBI Taxonomy" id="1572761"/>
    <lineage>
        <taxon>Bacteria</taxon>
        <taxon>Bacillati</taxon>
        <taxon>Actinomycetota</taxon>
        <taxon>Actinomycetes</taxon>
        <taxon>Micrococcales</taxon>
        <taxon>Micrococcaceae</taxon>
        <taxon>Micrococcoides</taxon>
    </lineage>
</organism>
<evidence type="ECO:0000313" key="1">
    <source>
        <dbReference type="EMBL" id="MFC0581591.1"/>
    </source>
</evidence>
<gene>
    <name evidence="1" type="ORF">ACFFFR_04205</name>
</gene>
<comment type="caution">
    <text evidence="1">The sequence shown here is derived from an EMBL/GenBank/DDBJ whole genome shotgun (WGS) entry which is preliminary data.</text>
</comment>
<keyword evidence="2" id="KW-1185">Reference proteome</keyword>
<evidence type="ECO:0000313" key="2">
    <source>
        <dbReference type="Proteomes" id="UP001589862"/>
    </source>
</evidence>
<dbReference type="Proteomes" id="UP001589862">
    <property type="component" value="Unassembled WGS sequence"/>
</dbReference>
<protein>
    <submittedName>
        <fullName evidence="1">Uncharacterized protein</fullName>
    </submittedName>
</protein>
<dbReference type="EMBL" id="JBHLUB010000020">
    <property type="protein sequence ID" value="MFC0581591.1"/>
    <property type="molecule type" value="Genomic_DNA"/>
</dbReference>
<reference evidence="1 2" key="1">
    <citation type="submission" date="2024-09" db="EMBL/GenBank/DDBJ databases">
        <authorList>
            <person name="Sun Q."/>
            <person name="Mori K."/>
        </authorList>
    </citation>
    <scope>NUCLEOTIDE SEQUENCE [LARGE SCALE GENOMIC DNA]</scope>
    <source>
        <strain evidence="1 2">NCAIM B.02604</strain>
    </source>
</reference>